<dbReference type="EMBL" id="JAVDKS010000012">
    <property type="protein sequence ID" value="MDQ2258885.1"/>
    <property type="molecule type" value="Genomic_DNA"/>
</dbReference>
<evidence type="ECO:0000313" key="1">
    <source>
        <dbReference type="EMBL" id="MDQ2258885.1"/>
    </source>
</evidence>
<protein>
    <submittedName>
        <fullName evidence="1">Uncharacterized protein</fullName>
    </submittedName>
</protein>
<accession>A0AAW8HGD1</accession>
<dbReference type="Proteomes" id="UP001225042">
    <property type="component" value="Unassembled WGS sequence"/>
</dbReference>
<keyword evidence="2" id="KW-1185">Reference proteome</keyword>
<organism evidence="1 2">
    <name type="scientific">Enterobacter soli</name>
    <dbReference type="NCBI Taxonomy" id="885040"/>
    <lineage>
        <taxon>Bacteria</taxon>
        <taxon>Pseudomonadati</taxon>
        <taxon>Pseudomonadota</taxon>
        <taxon>Gammaproteobacteria</taxon>
        <taxon>Enterobacterales</taxon>
        <taxon>Enterobacteriaceae</taxon>
        <taxon>Enterobacter</taxon>
    </lineage>
</organism>
<evidence type="ECO:0000313" key="2">
    <source>
        <dbReference type="Proteomes" id="UP001225042"/>
    </source>
</evidence>
<gene>
    <name evidence="1" type="ORF">RBJ67_22415</name>
</gene>
<reference evidence="1 2" key="1">
    <citation type="submission" date="2023-08" db="EMBL/GenBank/DDBJ databases">
        <authorList>
            <person name="Dale J."/>
        </authorList>
    </citation>
    <scope>NUCLEOTIDE SEQUENCE [LARGE SCALE GENOMIC DNA]</scope>
    <source>
        <strain evidence="1 2">2023EL-00788</strain>
    </source>
</reference>
<comment type="caution">
    <text evidence="1">The sequence shown here is derived from an EMBL/GenBank/DDBJ whole genome shotgun (WGS) entry which is preliminary data.</text>
</comment>
<dbReference type="AlphaFoldDB" id="A0AAW8HGD1"/>
<proteinExistence type="predicted"/>
<sequence>MTATTLGDLFPTLRNAVSAPCHPQKKDRKTPATVTRSGTAERLKALYPEIDGWHPVLVTKAWFHWCGQNQLDTQEPETRDERFPDFIIHLLMENMRAEDGAKRKKGQTMSLSERLDRLFAGEGQENAECH</sequence>
<dbReference type="RefSeq" id="WP_306684549.1">
    <property type="nucleotide sequence ID" value="NZ_JAVDKR010000015.1"/>
</dbReference>
<name>A0AAW8HGD1_9ENTR</name>